<keyword evidence="11" id="KW-0408">Iron</keyword>
<dbReference type="AlphaFoldDB" id="A0A1H8B2Q5"/>
<dbReference type="InterPro" id="IPR050231">
    <property type="entry name" value="Iron_ascorbate_oxido_reductase"/>
</dbReference>
<keyword evidence="11" id="KW-0560">Oxidoreductase</keyword>
<comment type="catalytic activity">
    <reaction evidence="9">
        <text>2-oxoglutarate + O2 + 2 H(+) = ethene + 3 CO2 + H2O</text>
        <dbReference type="Rhea" id="RHEA:31523"/>
        <dbReference type="ChEBI" id="CHEBI:15377"/>
        <dbReference type="ChEBI" id="CHEBI:15378"/>
        <dbReference type="ChEBI" id="CHEBI:15379"/>
        <dbReference type="ChEBI" id="CHEBI:16526"/>
        <dbReference type="ChEBI" id="CHEBI:16810"/>
        <dbReference type="ChEBI" id="CHEBI:18153"/>
        <dbReference type="EC" id="1.13.12.19"/>
    </reaction>
</comment>
<dbReference type="Pfam" id="PF03171">
    <property type="entry name" value="2OG-FeII_Oxy"/>
    <property type="match status" value="1"/>
</dbReference>
<comment type="similarity">
    <text evidence="11">Belongs to the iron/ascorbate-dependent oxidoreductase family.</text>
</comment>
<evidence type="ECO:0000256" key="10">
    <source>
        <dbReference type="ARBA" id="ARBA00049359"/>
    </source>
</evidence>
<feature type="domain" description="Fe2OG dioxygenase" evidence="12">
    <location>
        <begin position="169"/>
        <end position="275"/>
    </location>
</feature>
<dbReference type="InterPro" id="IPR026992">
    <property type="entry name" value="DIOX_N"/>
</dbReference>
<comment type="catalytic activity">
    <reaction evidence="10">
        <text>L-arginine + 2-oxoglutarate + O2 = guanidine + L-glutamate 5-semialdehyde + succinate + CO2</text>
        <dbReference type="Rhea" id="RHEA:31535"/>
        <dbReference type="ChEBI" id="CHEBI:15379"/>
        <dbReference type="ChEBI" id="CHEBI:16526"/>
        <dbReference type="ChEBI" id="CHEBI:16810"/>
        <dbReference type="ChEBI" id="CHEBI:30031"/>
        <dbReference type="ChEBI" id="CHEBI:30087"/>
        <dbReference type="ChEBI" id="CHEBI:32682"/>
        <dbReference type="ChEBI" id="CHEBI:58066"/>
        <dbReference type="EC" id="1.14.20.7"/>
    </reaction>
</comment>
<evidence type="ECO:0000256" key="8">
    <source>
        <dbReference type="ARBA" id="ARBA00031282"/>
    </source>
</evidence>
<dbReference type="Proteomes" id="UP000199206">
    <property type="component" value="Unassembled WGS sequence"/>
</dbReference>
<dbReference type="PROSITE" id="PS51471">
    <property type="entry name" value="FE2OG_OXY"/>
    <property type="match status" value="1"/>
</dbReference>
<dbReference type="InterPro" id="IPR044861">
    <property type="entry name" value="IPNS-like_FE2OG_OXY"/>
</dbReference>
<keyword evidence="6" id="KW-0266">Ethylene biosynthesis</keyword>
<name>A0A1H8B2Q5_9SPHN</name>
<dbReference type="EC" id="1.14.20.7" evidence="3"/>
<evidence type="ECO:0000256" key="1">
    <source>
        <dbReference type="ARBA" id="ARBA00001954"/>
    </source>
</evidence>
<dbReference type="EMBL" id="FOCF01000002">
    <property type="protein sequence ID" value="SEM77225.1"/>
    <property type="molecule type" value="Genomic_DNA"/>
</dbReference>
<reference evidence="14" key="1">
    <citation type="submission" date="2016-10" db="EMBL/GenBank/DDBJ databases">
        <authorList>
            <person name="Varghese N."/>
            <person name="Submissions S."/>
        </authorList>
    </citation>
    <scope>NUCLEOTIDE SEQUENCE [LARGE SCALE GENOMIC DNA]</scope>
    <source>
        <strain evidence="14">S6-262</strain>
    </source>
</reference>
<evidence type="ECO:0000256" key="9">
    <source>
        <dbReference type="ARBA" id="ARBA00047725"/>
    </source>
</evidence>
<evidence type="ECO:0000256" key="5">
    <source>
        <dbReference type="ARBA" id="ARBA00019045"/>
    </source>
</evidence>
<evidence type="ECO:0000256" key="7">
    <source>
        <dbReference type="ARBA" id="ARBA00031011"/>
    </source>
</evidence>
<evidence type="ECO:0000313" key="13">
    <source>
        <dbReference type="EMBL" id="SEM77225.1"/>
    </source>
</evidence>
<dbReference type="SUPFAM" id="SSF51197">
    <property type="entry name" value="Clavaminate synthase-like"/>
    <property type="match status" value="1"/>
</dbReference>
<keyword evidence="11" id="KW-0479">Metal-binding</keyword>
<dbReference type="GO" id="GO:0102276">
    <property type="term" value="F:2-oxoglutarate oxygenase/decarboxylase (ethylene-forming) activity"/>
    <property type="evidence" value="ECO:0007669"/>
    <property type="project" value="UniProtKB-EC"/>
</dbReference>
<dbReference type="InterPro" id="IPR027443">
    <property type="entry name" value="IPNS-like_sf"/>
</dbReference>
<dbReference type="Pfam" id="PF14226">
    <property type="entry name" value="DIOX_N"/>
    <property type="match status" value="1"/>
</dbReference>
<dbReference type="STRING" id="1166340.SAMN05192583_1178"/>
<evidence type="ECO:0000259" key="12">
    <source>
        <dbReference type="PROSITE" id="PS51471"/>
    </source>
</evidence>
<dbReference type="GO" id="GO:0009693">
    <property type="term" value="P:ethylene biosynthetic process"/>
    <property type="evidence" value="ECO:0007669"/>
    <property type="project" value="UniProtKB-KW"/>
</dbReference>
<dbReference type="RefSeq" id="WP_093664810.1">
    <property type="nucleotide sequence ID" value="NZ_FOCF01000002.1"/>
</dbReference>
<sequence>MPDTASAQVPTLSLADQARDPAAFAQAFGRSFQRFGFAIVADHGVPQDLIGRAWQQTEALFALPEEEKRAYHVPGAGGARGYTPFKTEIAKDAKHVDLKEFWHVGRELPEGHRFAGDMPGNIWPDRPEGFRDTFVDLFAAFDRAGDRLLSAIALYLGLDEHWFDPAVKDGNSVLRLLHYPPIPADAEGVRAGAHEDINLITLLLGAEEAGLELLDRDSGEWLAIKPPEGAMVVNVGDMLQRLTNHVLPSTTHRVVNPPVERRGHSRYSMPFFLHPAPDFLIETLPGCVSAENPDRYPTPITAHDYLHERLVEIGLIKK</sequence>
<organism evidence="13 14">
    <name type="scientific">Sphingomonas gellani</name>
    <dbReference type="NCBI Taxonomy" id="1166340"/>
    <lineage>
        <taxon>Bacteria</taxon>
        <taxon>Pseudomonadati</taxon>
        <taxon>Pseudomonadota</taxon>
        <taxon>Alphaproteobacteria</taxon>
        <taxon>Sphingomonadales</taxon>
        <taxon>Sphingomonadaceae</taxon>
        <taxon>Sphingomonas</taxon>
    </lineage>
</organism>
<protein>
    <recommendedName>
        <fullName evidence="5">2-oxoglutarate-dependent ethylene/succinate-forming enzyme</fullName>
        <ecNumber evidence="4">1.13.12.19</ecNumber>
        <ecNumber evidence="3">1.14.20.7</ecNumber>
    </recommendedName>
    <alternativeName>
        <fullName evidence="7">2-oxoglutarate dioxygenase (ethylene-forming)</fullName>
    </alternativeName>
    <alternativeName>
        <fullName evidence="8">2-oxoglutarate/L-arginine monooxygenase/decarboxylase (succinate-forming)</fullName>
    </alternativeName>
</protein>
<dbReference type="GO" id="GO:0046872">
    <property type="term" value="F:metal ion binding"/>
    <property type="evidence" value="ECO:0007669"/>
    <property type="project" value="UniProtKB-KW"/>
</dbReference>
<dbReference type="InterPro" id="IPR005123">
    <property type="entry name" value="Oxoglu/Fe-dep_dioxygenase_dom"/>
</dbReference>
<evidence type="ECO:0000313" key="14">
    <source>
        <dbReference type="Proteomes" id="UP000199206"/>
    </source>
</evidence>
<gene>
    <name evidence="13" type="ORF">SAMN05192583_1178</name>
</gene>
<dbReference type="EC" id="1.13.12.19" evidence="4"/>
<evidence type="ECO:0000256" key="11">
    <source>
        <dbReference type="RuleBase" id="RU003682"/>
    </source>
</evidence>
<dbReference type="PRINTS" id="PR00682">
    <property type="entry name" value="IPNSYNTHASE"/>
</dbReference>
<evidence type="ECO:0000256" key="6">
    <source>
        <dbReference type="ARBA" id="ARBA00022666"/>
    </source>
</evidence>
<evidence type="ECO:0000256" key="2">
    <source>
        <dbReference type="ARBA" id="ARBA00004767"/>
    </source>
</evidence>
<proteinExistence type="inferred from homology"/>
<accession>A0A1H8B2Q5</accession>
<comment type="pathway">
    <text evidence="2">Alkene biosynthesis; ethylene biosynthesis via 2-oxoglutarate.</text>
</comment>
<keyword evidence="14" id="KW-1185">Reference proteome</keyword>
<dbReference type="OrthoDB" id="21825at2"/>
<dbReference type="PANTHER" id="PTHR47990">
    <property type="entry name" value="2-OXOGLUTARATE (2OG) AND FE(II)-DEPENDENT OXYGENASE SUPERFAMILY PROTEIN-RELATED"/>
    <property type="match status" value="1"/>
</dbReference>
<evidence type="ECO:0000256" key="4">
    <source>
        <dbReference type="ARBA" id="ARBA00012531"/>
    </source>
</evidence>
<comment type="cofactor">
    <cofactor evidence="1">
        <name>Fe(2+)</name>
        <dbReference type="ChEBI" id="CHEBI:29033"/>
    </cofactor>
</comment>
<dbReference type="Gene3D" id="2.60.120.330">
    <property type="entry name" value="B-lactam Antibiotic, Isopenicillin N Synthase, Chain"/>
    <property type="match status" value="1"/>
</dbReference>
<evidence type="ECO:0000256" key="3">
    <source>
        <dbReference type="ARBA" id="ARBA00012293"/>
    </source>
</evidence>